<protein>
    <recommendedName>
        <fullName evidence="4">DUF4397 domain-containing protein</fullName>
    </recommendedName>
</protein>
<keyword evidence="1" id="KW-0732">Signal</keyword>
<evidence type="ECO:0000313" key="3">
    <source>
        <dbReference type="Proteomes" id="UP001163821"/>
    </source>
</evidence>
<dbReference type="AlphaFoldDB" id="A0AA42C5D7"/>
<sequence length="234" mass="25324">MKKMFFPVLGLALLAGFWACDNEEIIADGDGDAFIVTKVVGDVPVHGLALHAMGNLPFSSVTAVDDDGTSFSLKSYSGYEYEFYFETDDEDYLDELPVVGTYEFTMNLKRGETLVSTDELTDDIIDPATLTKCEYNATGSRIEITWEEMDNADYFVVLMKDANNATVFISAALTGSSTGFNISSSTASWASGQTAEDGETYAVEVHAFMYEPTGTSLNLQAKSIATATAVWGGN</sequence>
<reference evidence="2" key="1">
    <citation type="submission" date="2022-10" db="EMBL/GenBank/DDBJ databases">
        <title>Gaoshiqiia sediminis gen. nov., sp. nov., isolated from coastal sediment.</title>
        <authorList>
            <person name="Yu W.X."/>
            <person name="Mu D.S."/>
            <person name="Du J.Z."/>
            <person name="Liang Y.Q."/>
        </authorList>
    </citation>
    <scope>NUCLEOTIDE SEQUENCE</scope>
    <source>
        <strain evidence="2">A06</strain>
    </source>
</reference>
<feature type="signal peptide" evidence="1">
    <location>
        <begin position="1"/>
        <end position="19"/>
    </location>
</feature>
<comment type="caution">
    <text evidence="2">The sequence shown here is derived from an EMBL/GenBank/DDBJ whole genome shotgun (WGS) entry which is preliminary data.</text>
</comment>
<evidence type="ECO:0000313" key="2">
    <source>
        <dbReference type="EMBL" id="MCW0482718.1"/>
    </source>
</evidence>
<dbReference type="EMBL" id="JAPAAF010000008">
    <property type="protein sequence ID" value="MCW0482718.1"/>
    <property type="molecule type" value="Genomic_DNA"/>
</dbReference>
<dbReference type="Proteomes" id="UP001163821">
    <property type="component" value="Unassembled WGS sequence"/>
</dbReference>
<proteinExistence type="predicted"/>
<name>A0AA42C5D7_9BACT</name>
<feature type="chain" id="PRO_5041200072" description="DUF4397 domain-containing protein" evidence="1">
    <location>
        <begin position="20"/>
        <end position="234"/>
    </location>
</feature>
<organism evidence="2 3">
    <name type="scientific">Gaoshiqia sediminis</name>
    <dbReference type="NCBI Taxonomy" id="2986998"/>
    <lineage>
        <taxon>Bacteria</taxon>
        <taxon>Pseudomonadati</taxon>
        <taxon>Bacteroidota</taxon>
        <taxon>Bacteroidia</taxon>
        <taxon>Marinilabiliales</taxon>
        <taxon>Prolixibacteraceae</taxon>
        <taxon>Gaoshiqia</taxon>
    </lineage>
</organism>
<gene>
    <name evidence="2" type="ORF">N2K84_08270</name>
</gene>
<evidence type="ECO:0008006" key="4">
    <source>
        <dbReference type="Google" id="ProtNLM"/>
    </source>
</evidence>
<dbReference type="RefSeq" id="WP_282591323.1">
    <property type="nucleotide sequence ID" value="NZ_JAPAAF010000008.1"/>
</dbReference>
<keyword evidence="3" id="KW-1185">Reference proteome</keyword>
<evidence type="ECO:0000256" key="1">
    <source>
        <dbReference type="SAM" id="SignalP"/>
    </source>
</evidence>
<accession>A0AA42C5D7</accession>